<evidence type="ECO:0000256" key="1">
    <source>
        <dbReference type="ARBA" id="ARBA00022679"/>
    </source>
</evidence>
<dbReference type="InterPro" id="IPR001296">
    <property type="entry name" value="Glyco_trans_1"/>
</dbReference>
<keyword evidence="5" id="KW-1185">Reference proteome</keyword>
<dbReference type="GO" id="GO:0016757">
    <property type="term" value="F:glycosyltransferase activity"/>
    <property type="evidence" value="ECO:0007669"/>
    <property type="project" value="UniProtKB-KW"/>
</dbReference>
<dbReference type="SUPFAM" id="SSF53756">
    <property type="entry name" value="UDP-Glycosyltransferase/glycogen phosphorylase"/>
    <property type="match status" value="1"/>
</dbReference>
<evidence type="ECO:0000259" key="3">
    <source>
        <dbReference type="Pfam" id="PF13439"/>
    </source>
</evidence>
<dbReference type="PANTHER" id="PTHR46401">
    <property type="entry name" value="GLYCOSYLTRANSFERASE WBBK-RELATED"/>
    <property type="match status" value="1"/>
</dbReference>
<dbReference type="Gene3D" id="3.40.50.2000">
    <property type="entry name" value="Glycogen Phosphorylase B"/>
    <property type="match status" value="2"/>
</dbReference>
<dbReference type="EMBL" id="JBEXAC010000002">
    <property type="protein sequence ID" value="MET6998883.1"/>
    <property type="molecule type" value="Genomic_DNA"/>
</dbReference>
<dbReference type="Pfam" id="PF00534">
    <property type="entry name" value="Glycos_transf_1"/>
    <property type="match status" value="1"/>
</dbReference>
<dbReference type="EC" id="2.4.-.-" evidence="4"/>
<accession>A0ABV2T768</accession>
<organism evidence="4 5">
    <name type="scientific">Chitinophaga defluvii</name>
    <dbReference type="NCBI Taxonomy" id="3163343"/>
    <lineage>
        <taxon>Bacteria</taxon>
        <taxon>Pseudomonadati</taxon>
        <taxon>Bacteroidota</taxon>
        <taxon>Chitinophagia</taxon>
        <taxon>Chitinophagales</taxon>
        <taxon>Chitinophagaceae</taxon>
        <taxon>Chitinophaga</taxon>
    </lineage>
</organism>
<keyword evidence="4" id="KW-0328">Glycosyltransferase</keyword>
<proteinExistence type="predicted"/>
<evidence type="ECO:0000313" key="5">
    <source>
        <dbReference type="Proteomes" id="UP001549749"/>
    </source>
</evidence>
<dbReference type="Pfam" id="PF13439">
    <property type="entry name" value="Glyco_transf_4"/>
    <property type="match status" value="1"/>
</dbReference>
<keyword evidence="1 4" id="KW-0808">Transferase</keyword>
<dbReference type="RefSeq" id="WP_354661451.1">
    <property type="nucleotide sequence ID" value="NZ_JBEXAC010000002.1"/>
</dbReference>
<evidence type="ECO:0000313" key="4">
    <source>
        <dbReference type="EMBL" id="MET6998883.1"/>
    </source>
</evidence>
<dbReference type="Proteomes" id="UP001549749">
    <property type="component" value="Unassembled WGS sequence"/>
</dbReference>
<reference evidence="4 5" key="1">
    <citation type="submission" date="2024-06" db="EMBL/GenBank/DDBJ databases">
        <title>Chitinophaga defluvii sp. nov., isolated from municipal sewage.</title>
        <authorList>
            <person name="Zhang L."/>
        </authorList>
    </citation>
    <scope>NUCLEOTIDE SEQUENCE [LARGE SCALE GENOMIC DNA]</scope>
    <source>
        <strain evidence="4 5">H8</strain>
    </source>
</reference>
<evidence type="ECO:0000259" key="2">
    <source>
        <dbReference type="Pfam" id="PF00534"/>
    </source>
</evidence>
<sequence>MRIAVNAACLCHDAPADTGHVATTLLLRLCRQHPDHHFILYTDRAFPAHLTFPANVTTILLPGKGTATWRRYWWMEWKLPRAMKAEGADIFLGMDGILPLRSKIPAVLFIKDSAFLHHVAGADAGMQRFLKKNMARYMAAAKQIAVLSATVQEELRQYAPDMAPRLHLLPAGIHESYRALEWEEREAVKQKYTGGVEYFIVPGSLHPRNNIVPLLKAFSALKRRQRSNIKLVLAGSATVAGQEIAIALQTYKFRNDVVWLKDVDQPTLALLTGAAYALVYTARFEGLALPVYAALRCQVPVIALESAIAREAGGDAILYADPASLDDLAEKMSLLYKDEQLRSRLLAKAPPAEHFQSWDIAAAQLWAAIPLPQ</sequence>
<name>A0ABV2T768_9BACT</name>
<dbReference type="PANTHER" id="PTHR46401:SF2">
    <property type="entry name" value="GLYCOSYLTRANSFERASE WBBK-RELATED"/>
    <property type="match status" value="1"/>
</dbReference>
<dbReference type="InterPro" id="IPR028098">
    <property type="entry name" value="Glyco_trans_4-like_N"/>
</dbReference>
<feature type="domain" description="Glycosyl transferase family 1" evidence="2">
    <location>
        <begin position="193"/>
        <end position="346"/>
    </location>
</feature>
<feature type="domain" description="Glycosyltransferase subfamily 4-like N-terminal" evidence="3">
    <location>
        <begin position="22"/>
        <end position="174"/>
    </location>
</feature>
<comment type="caution">
    <text evidence="4">The sequence shown here is derived from an EMBL/GenBank/DDBJ whole genome shotgun (WGS) entry which is preliminary data.</text>
</comment>
<gene>
    <name evidence="4" type="ORF">ABR189_15975</name>
</gene>
<protein>
    <submittedName>
        <fullName evidence="4">Glycosyltransferase</fullName>
        <ecNumber evidence="4">2.4.-.-</ecNumber>
    </submittedName>
</protein>